<dbReference type="CDD" id="cd03467">
    <property type="entry name" value="Rieske"/>
    <property type="match status" value="1"/>
</dbReference>
<dbReference type="GO" id="GO:0016020">
    <property type="term" value="C:membrane"/>
    <property type="evidence" value="ECO:0007669"/>
    <property type="project" value="InterPro"/>
</dbReference>
<evidence type="ECO:0000259" key="10">
    <source>
        <dbReference type="PROSITE" id="PS51296"/>
    </source>
</evidence>
<dbReference type="AlphaFoldDB" id="A0A5C8UK39"/>
<evidence type="ECO:0000256" key="4">
    <source>
        <dbReference type="ARBA" id="ARBA00022723"/>
    </source>
</evidence>
<keyword evidence="12" id="KW-1185">Reference proteome</keyword>
<protein>
    <recommendedName>
        <fullName evidence="2">Cytochrome bc1 complex Rieske iron-sulfur subunit</fullName>
    </recommendedName>
    <alternativeName>
        <fullName evidence="8">Cytochrome bc1 reductase complex subunit QcrA</fullName>
    </alternativeName>
</protein>
<evidence type="ECO:0000256" key="3">
    <source>
        <dbReference type="ARBA" id="ARBA00022714"/>
    </source>
</evidence>
<evidence type="ECO:0000313" key="11">
    <source>
        <dbReference type="EMBL" id="TXN28155.1"/>
    </source>
</evidence>
<keyword evidence="6" id="KW-0411">Iron-sulfur</keyword>
<dbReference type="PROSITE" id="PS51296">
    <property type="entry name" value="RIESKE"/>
    <property type="match status" value="1"/>
</dbReference>
<dbReference type="InterPro" id="IPR017941">
    <property type="entry name" value="Rieske_2Fe-2S"/>
</dbReference>
<comment type="function">
    <text evidence="1">Iron-sulfur subunit of the cytochrome bc1 complex, an essential component of the respiratory electron transport chain required for ATP synthesis. The bc1 complex catalyzes the oxidation of menaquinol and the reduction of cytochrome c in the respiratory chain. The bc1 complex operates through a Q-cycle mechanism that couples electron transfer to generation of the proton gradient that drives ATP synthesis.</text>
</comment>
<evidence type="ECO:0000256" key="6">
    <source>
        <dbReference type="ARBA" id="ARBA00023014"/>
    </source>
</evidence>
<name>A0A5C8UK39_9MICO</name>
<comment type="caution">
    <text evidence="11">The sequence shown here is derived from an EMBL/GenBank/DDBJ whole genome shotgun (WGS) entry which is preliminary data.</text>
</comment>
<reference evidence="11 12" key="1">
    <citation type="submission" date="2019-08" db="EMBL/GenBank/DDBJ databases">
        <title>Bacterial whole genome sequence for Glaciihabitans sp. CHu50b-6-2.</title>
        <authorList>
            <person name="Jin L."/>
        </authorList>
    </citation>
    <scope>NUCLEOTIDE SEQUENCE [LARGE SCALE GENOMIC DNA]</scope>
    <source>
        <strain evidence="11 12">CHu50b-6-2</strain>
    </source>
</reference>
<keyword evidence="5" id="KW-0408">Iron</keyword>
<dbReference type="InterPro" id="IPR005805">
    <property type="entry name" value="Rieske_Fe-S_prot_C"/>
</dbReference>
<evidence type="ECO:0000256" key="2">
    <source>
        <dbReference type="ARBA" id="ARBA00015816"/>
    </source>
</evidence>
<keyword evidence="7" id="KW-1015">Disulfide bond</keyword>
<dbReference type="InterPro" id="IPR014349">
    <property type="entry name" value="Rieske_Fe-S_prot"/>
</dbReference>
<dbReference type="SUPFAM" id="SSF50022">
    <property type="entry name" value="ISP domain"/>
    <property type="match status" value="1"/>
</dbReference>
<accession>A0A5C8UK39</accession>
<evidence type="ECO:0000256" key="9">
    <source>
        <dbReference type="ARBA" id="ARBA00034078"/>
    </source>
</evidence>
<evidence type="ECO:0000256" key="1">
    <source>
        <dbReference type="ARBA" id="ARBA00002494"/>
    </source>
</evidence>
<dbReference type="Proteomes" id="UP000321379">
    <property type="component" value="Unassembled WGS sequence"/>
</dbReference>
<evidence type="ECO:0000256" key="7">
    <source>
        <dbReference type="ARBA" id="ARBA00023157"/>
    </source>
</evidence>
<dbReference type="PANTHER" id="PTHR10134">
    <property type="entry name" value="CYTOCHROME B-C1 COMPLEX SUBUNIT RIESKE, MITOCHONDRIAL"/>
    <property type="match status" value="1"/>
</dbReference>
<dbReference type="GO" id="GO:0051537">
    <property type="term" value="F:2 iron, 2 sulfur cluster binding"/>
    <property type="evidence" value="ECO:0007669"/>
    <property type="project" value="UniProtKB-KW"/>
</dbReference>
<dbReference type="InterPro" id="IPR036922">
    <property type="entry name" value="Rieske_2Fe-2S_sf"/>
</dbReference>
<evidence type="ECO:0000256" key="5">
    <source>
        <dbReference type="ARBA" id="ARBA00023004"/>
    </source>
</evidence>
<keyword evidence="4" id="KW-0479">Metal-binding</keyword>
<dbReference type="GO" id="GO:0016705">
    <property type="term" value="F:oxidoreductase activity, acting on paired donors, with incorporation or reduction of molecular oxygen"/>
    <property type="evidence" value="ECO:0007669"/>
    <property type="project" value="UniProtKB-ARBA"/>
</dbReference>
<dbReference type="GO" id="GO:0004497">
    <property type="term" value="F:monooxygenase activity"/>
    <property type="evidence" value="ECO:0007669"/>
    <property type="project" value="UniProtKB-ARBA"/>
</dbReference>
<dbReference type="PRINTS" id="PR00162">
    <property type="entry name" value="RIESKE"/>
</dbReference>
<evidence type="ECO:0000256" key="8">
    <source>
        <dbReference type="ARBA" id="ARBA00029586"/>
    </source>
</evidence>
<dbReference type="Pfam" id="PF00355">
    <property type="entry name" value="Rieske"/>
    <property type="match status" value="1"/>
</dbReference>
<dbReference type="GO" id="GO:0046872">
    <property type="term" value="F:metal ion binding"/>
    <property type="evidence" value="ECO:0007669"/>
    <property type="project" value="UniProtKB-KW"/>
</dbReference>
<comment type="cofactor">
    <cofactor evidence="9">
        <name>[2Fe-2S] cluster</name>
        <dbReference type="ChEBI" id="CHEBI:190135"/>
    </cofactor>
</comment>
<proteinExistence type="predicted"/>
<feature type="domain" description="Rieske" evidence="10">
    <location>
        <begin position="44"/>
        <end position="137"/>
    </location>
</feature>
<organism evidence="11 12">
    <name type="scientific">Lacisediminihabitans profunda</name>
    <dbReference type="NCBI Taxonomy" id="2594790"/>
    <lineage>
        <taxon>Bacteria</taxon>
        <taxon>Bacillati</taxon>
        <taxon>Actinomycetota</taxon>
        <taxon>Actinomycetes</taxon>
        <taxon>Micrococcales</taxon>
        <taxon>Microbacteriaceae</taxon>
        <taxon>Lacisediminihabitans</taxon>
    </lineage>
</organism>
<keyword evidence="3" id="KW-0001">2Fe-2S</keyword>
<gene>
    <name evidence="11" type="ORF">FVP33_18280</name>
</gene>
<evidence type="ECO:0000313" key="12">
    <source>
        <dbReference type="Proteomes" id="UP000321379"/>
    </source>
</evidence>
<dbReference type="Gene3D" id="2.102.10.10">
    <property type="entry name" value="Rieske [2Fe-2S] iron-sulphur domain"/>
    <property type="match status" value="1"/>
</dbReference>
<dbReference type="EMBL" id="VRMG01000016">
    <property type="protein sequence ID" value="TXN28155.1"/>
    <property type="molecule type" value="Genomic_DNA"/>
</dbReference>
<sequence length="138" mass="12715">MGAGALVLAACSTGGAAGGSGGTAGGSGGAGGTGDGKISIPAGTAVAKLADIPVGGTAEATVDGQAVVLSQPTAGDVRCFGAHCTHMGCVVNAAAKEFDCPCHGSRFDAATGAVLGGPAPSPLPKIAVKIAGDQVVTA</sequence>